<gene>
    <name evidence="5 8" type="primary">truB</name>
    <name evidence="8" type="ORF">HXX08_16575</name>
    <name evidence="9" type="ORF">OZ401_002996</name>
</gene>
<comment type="similarity">
    <text evidence="2 5">Belongs to the pseudouridine synthase TruB family. Type 1 subfamily.</text>
</comment>
<dbReference type="HAMAP" id="MF_01080">
    <property type="entry name" value="TruB_bact"/>
    <property type="match status" value="1"/>
</dbReference>
<dbReference type="Proteomes" id="UP001431572">
    <property type="component" value="Chromosome 2"/>
</dbReference>
<dbReference type="EMBL" id="JACATZ010000003">
    <property type="protein sequence ID" value="NWJ47476.1"/>
    <property type="molecule type" value="Genomic_DNA"/>
</dbReference>
<dbReference type="GO" id="GO:0160148">
    <property type="term" value="F:tRNA pseudouridine(55) synthase activity"/>
    <property type="evidence" value="ECO:0007669"/>
    <property type="project" value="UniProtKB-EC"/>
</dbReference>
<sequence>MISGILNIYKEIGMTSHDVVAGVRRILHEKRVGHAGTLDPAAEGVLPVCVGHATRVVEYLSDSRKIYCADLVLGIETDTYDREGIIQAIGEVRNYSRDELEQAVAKYRGAIMQVPPLYSAIKVAGQPLYKAARAGKGADIELVPRPVEIYESRITLWESPWLRLWVECGKGTYIRSLVYDIGKELGCGAYMQHLVRVQSGGFHIKDAITLSELAARVKEDTLEEVLMHADRAIGTFPAIIVDPRTAEKIRQGRNLPLEEDLPLSQWKVNLNVSTDLPYRRVYTDEGDLLALLEREGQEWHPAKVFI</sequence>
<dbReference type="AlphaFoldDB" id="A0A8T7M604"/>
<evidence type="ECO:0000313" key="11">
    <source>
        <dbReference type="Proteomes" id="UP001431572"/>
    </source>
</evidence>
<dbReference type="CDD" id="cd02573">
    <property type="entry name" value="PseudoU_synth_EcTruB"/>
    <property type="match status" value="1"/>
</dbReference>
<keyword evidence="11" id="KW-1185">Reference proteome</keyword>
<dbReference type="SUPFAM" id="SSF55120">
    <property type="entry name" value="Pseudouridine synthase"/>
    <property type="match status" value="1"/>
</dbReference>
<dbReference type="InterPro" id="IPR014780">
    <property type="entry name" value="tRNA_psdUridine_synth_TruB"/>
</dbReference>
<comment type="function">
    <text evidence="5">Responsible for synthesis of pseudouridine from uracil-55 in the psi GC loop of transfer RNAs.</text>
</comment>
<dbReference type="GO" id="GO:1990481">
    <property type="term" value="P:mRNA pseudouridine synthesis"/>
    <property type="evidence" value="ECO:0007669"/>
    <property type="project" value="TreeGrafter"/>
</dbReference>
<evidence type="ECO:0000256" key="3">
    <source>
        <dbReference type="ARBA" id="ARBA00022694"/>
    </source>
</evidence>
<evidence type="ECO:0000313" key="8">
    <source>
        <dbReference type="EMBL" id="NWJ47476.1"/>
    </source>
</evidence>
<evidence type="ECO:0000256" key="1">
    <source>
        <dbReference type="ARBA" id="ARBA00000385"/>
    </source>
</evidence>
<reference evidence="9" key="2">
    <citation type="journal article" date="2024" name="Nature">
        <title>Anoxygenic phototroph of the Chloroflexota uses a type I reaction centre.</title>
        <authorList>
            <person name="Tsuji J.M."/>
            <person name="Shaw N.A."/>
            <person name="Nagashima S."/>
            <person name="Venkiteswaran J.J."/>
            <person name="Schiff S.L."/>
            <person name="Watanabe T."/>
            <person name="Fukui M."/>
            <person name="Hanada S."/>
            <person name="Tank M."/>
            <person name="Neufeld J.D."/>
        </authorList>
    </citation>
    <scope>NUCLEOTIDE SEQUENCE</scope>
    <source>
        <strain evidence="9">L227-S17</strain>
    </source>
</reference>
<feature type="active site" description="Nucleophile" evidence="5">
    <location>
        <position position="39"/>
    </location>
</feature>
<accession>A0A8T7M604</accession>
<evidence type="ECO:0000259" key="6">
    <source>
        <dbReference type="Pfam" id="PF01509"/>
    </source>
</evidence>
<dbReference type="GO" id="GO:0031119">
    <property type="term" value="P:tRNA pseudouridine synthesis"/>
    <property type="evidence" value="ECO:0007669"/>
    <property type="project" value="UniProtKB-UniRule"/>
</dbReference>
<proteinExistence type="inferred from homology"/>
<keyword evidence="4 5" id="KW-0413">Isomerase</keyword>
<comment type="catalytic activity">
    <reaction evidence="1 5">
        <text>uridine(55) in tRNA = pseudouridine(55) in tRNA</text>
        <dbReference type="Rhea" id="RHEA:42532"/>
        <dbReference type="Rhea" id="RHEA-COMP:10101"/>
        <dbReference type="Rhea" id="RHEA-COMP:10102"/>
        <dbReference type="ChEBI" id="CHEBI:65314"/>
        <dbReference type="ChEBI" id="CHEBI:65315"/>
        <dbReference type="EC" id="5.4.99.25"/>
    </reaction>
</comment>
<feature type="domain" description="Pseudouridine synthase II N-terminal" evidence="6">
    <location>
        <begin position="24"/>
        <end position="174"/>
    </location>
</feature>
<dbReference type="GO" id="GO:0003723">
    <property type="term" value="F:RNA binding"/>
    <property type="evidence" value="ECO:0007669"/>
    <property type="project" value="InterPro"/>
</dbReference>
<evidence type="ECO:0000259" key="7">
    <source>
        <dbReference type="Pfam" id="PF16198"/>
    </source>
</evidence>
<evidence type="ECO:0000256" key="4">
    <source>
        <dbReference type="ARBA" id="ARBA00023235"/>
    </source>
</evidence>
<dbReference type="InterPro" id="IPR002501">
    <property type="entry name" value="PsdUridine_synth_N"/>
</dbReference>
<dbReference type="RefSeq" id="WP_341471276.1">
    <property type="nucleotide sequence ID" value="NZ_CP128400.1"/>
</dbReference>
<reference evidence="8 10" key="1">
    <citation type="submission" date="2020-06" db="EMBL/GenBank/DDBJ databases">
        <title>Anoxygenic phototrophic Chloroflexota member uses a Type I reaction center.</title>
        <authorList>
            <person name="Tsuji J.M."/>
            <person name="Shaw N.A."/>
            <person name="Nagashima S."/>
            <person name="Venkiteswaran J."/>
            <person name="Schiff S.L."/>
            <person name="Hanada S."/>
            <person name="Tank M."/>
            <person name="Neufeld J.D."/>
        </authorList>
    </citation>
    <scope>NUCLEOTIDE SEQUENCE [LARGE SCALE GENOMIC DNA]</scope>
    <source>
        <strain evidence="8">L227-S17</strain>
    </source>
</reference>
<name>A0A8T7M604_9CHLR</name>
<dbReference type="Gene3D" id="3.30.2350.10">
    <property type="entry name" value="Pseudouridine synthase"/>
    <property type="match status" value="1"/>
</dbReference>
<dbReference type="PANTHER" id="PTHR13767:SF2">
    <property type="entry name" value="PSEUDOURIDYLATE SYNTHASE TRUB1"/>
    <property type="match status" value="1"/>
</dbReference>
<dbReference type="EMBL" id="CP128400">
    <property type="protein sequence ID" value="WJW69388.1"/>
    <property type="molecule type" value="Genomic_DNA"/>
</dbReference>
<feature type="domain" description="tRNA pseudouridylate synthase B C-terminal" evidence="7">
    <location>
        <begin position="175"/>
        <end position="232"/>
    </location>
</feature>
<organism evidence="8 10">
    <name type="scientific">Candidatus Chlorohelix allophototropha</name>
    <dbReference type="NCBI Taxonomy" id="3003348"/>
    <lineage>
        <taxon>Bacteria</taxon>
        <taxon>Bacillati</taxon>
        <taxon>Chloroflexota</taxon>
        <taxon>Chloroflexia</taxon>
        <taxon>Candidatus Chloroheliales</taxon>
        <taxon>Candidatus Chloroheliaceae</taxon>
        <taxon>Candidatus Chlorohelix</taxon>
    </lineage>
</organism>
<evidence type="ECO:0000313" key="9">
    <source>
        <dbReference type="EMBL" id="WJW69388.1"/>
    </source>
</evidence>
<dbReference type="Pfam" id="PF16198">
    <property type="entry name" value="TruB_C_2"/>
    <property type="match status" value="1"/>
</dbReference>
<dbReference type="InterPro" id="IPR032819">
    <property type="entry name" value="TruB_C"/>
</dbReference>
<keyword evidence="3 5" id="KW-0819">tRNA processing</keyword>
<evidence type="ECO:0000256" key="2">
    <source>
        <dbReference type="ARBA" id="ARBA00005642"/>
    </source>
</evidence>
<evidence type="ECO:0000313" key="10">
    <source>
        <dbReference type="Proteomes" id="UP000521676"/>
    </source>
</evidence>
<dbReference type="Pfam" id="PF01509">
    <property type="entry name" value="TruB_N"/>
    <property type="match status" value="1"/>
</dbReference>
<dbReference type="Proteomes" id="UP000521676">
    <property type="component" value="Unassembled WGS sequence"/>
</dbReference>
<dbReference type="InterPro" id="IPR020103">
    <property type="entry name" value="PsdUridine_synth_cat_dom_sf"/>
</dbReference>
<dbReference type="EC" id="5.4.99.25" evidence="5"/>
<evidence type="ECO:0000256" key="5">
    <source>
        <dbReference type="HAMAP-Rule" id="MF_01080"/>
    </source>
</evidence>
<protein>
    <recommendedName>
        <fullName evidence="5">tRNA pseudouridine synthase B</fullName>
        <ecNumber evidence="5">5.4.99.25</ecNumber>
    </recommendedName>
    <alternativeName>
        <fullName evidence="5">tRNA pseudouridine(55) synthase</fullName>
        <shortName evidence="5">Psi55 synthase</shortName>
    </alternativeName>
    <alternativeName>
        <fullName evidence="5">tRNA pseudouridylate synthase</fullName>
    </alternativeName>
    <alternativeName>
        <fullName evidence="5">tRNA-uridine isomerase</fullName>
    </alternativeName>
</protein>
<dbReference type="PANTHER" id="PTHR13767">
    <property type="entry name" value="TRNA-PSEUDOURIDINE SYNTHASE"/>
    <property type="match status" value="1"/>
</dbReference>
<dbReference type="NCBIfam" id="TIGR00431">
    <property type="entry name" value="TruB"/>
    <property type="match status" value="1"/>
</dbReference>